<proteinExistence type="predicted"/>
<reference evidence="1" key="1">
    <citation type="submission" date="2018-05" db="EMBL/GenBank/DDBJ databases">
        <authorList>
            <person name="Lanie J.A."/>
            <person name="Ng W.-L."/>
            <person name="Kazmierczak K.M."/>
            <person name="Andrzejewski T.M."/>
            <person name="Davidsen T.M."/>
            <person name="Wayne K.J."/>
            <person name="Tettelin H."/>
            <person name="Glass J.I."/>
            <person name="Rusch D."/>
            <person name="Podicherti R."/>
            <person name="Tsui H.-C.T."/>
            <person name="Winkler M.E."/>
        </authorList>
    </citation>
    <scope>NUCLEOTIDE SEQUENCE</scope>
</reference>
<organism evidence="1">
    <name type="scientific">marine metagenome</name>
    <dbReference type="NCBI Taxonomy" id="408172"/>
    <lineage>
        <taxon>unclassified sequences</taxon>
        <taxon>metagenomes</taxon>
        <taxon>ecological metagenomes</taxon>
    </lineage>
</organism>
<sequence>MIRTDTHRYRVISRETIHDDLASYDEAFQCLQCLEEQGRLHLEIEEYDPDARRLGRDPDLH</sequence>
<accession>A0A382LE73</accession>
<protein>
    <submittedName>
        <fullName evidence="1">Uncharacterized protein</fullName>
    </submittedName>
</protein>
<gene>
    <name evidence="1" type="ORF">METZ01_LOCUS287810</name>
</gene>
<evidence type="ECO:0000313" key="1">
    <source>
        <dbReference type="EMBL" id="SVC34956.1"/>
    </source>
</evidence>
<dbReference type="AlphaFoldDB" id="A0A382LE73"/>
<name>A0A382LE73_9ZZZZ</name>
<dbReference type="EMBL" id="UINC01086468">
    <property type="protein sequence ID" value="SVC34956.1"/>
    <property type="molecule type" value="Genomic_DNA"/>
</dbReference>